<sequence length="66" mass="7220">MLNVRRVKTAADVVAVSARDRRHLAAQLEAALAHREAGYQEAEVAALREFADNLARTLRIGGSHLL</sequence>
<dbReference type="Proteomes" id="UP000035722">
    <property type="component" value="Unassembled WGS sequence"/>
</dbReference>
<gene>
    <name evidence="1" type="ORF">ARTSIC4J27_466</name>
</gene>
<proteinExistence type="predicted"/>
<keyword evidence="2" id="KW-1185">Reference proteome</keyword>
<protein>
    <submittedName>
        <fullName evidence="1">Uncharacterized protein</fullName>
    </submittedName>
</protein>
<dbReference type="EMBL" id="CAQI01000027">
    <property type="protein sequence ID" value="CCQ44540.1"/>
    <property type="molecule type" value="Genomic_DNA"/>
</dbReference>
<reference evidence="2" key="1">
    <citation type="journal article" date="2014" name="Genome Announc.">
        <title>Genome Sequence of Arthrobacter siccitolerans 4J27, a Xeroprotectant-Producing Desiccation-Tolerant Microorganism.</title>
        <authorList>
            <person name="Manzanera M."/>
            <person name="Santa-Cruz-Calvo L."/>
            <person name="Vilchez J.I."/>
            <person name="Garcia-Fontana C."/>
            <person name="Silva-Castro G.A."/>
            <person name="Calvo C."/>
            <person name="Gonzalez-Lopez J."/>
        </authorList>
    </citation>
    <scope>NUCLEOTIDE SEQUENCE [LARGE SCALE GENOMIC DNA]</scope>
    <source>
        <strain evidence="2">4J27</strain>
    </source>
</reference>
<evidence type="ECO:0000313" key="2">
    <source>
        <dbReference type="Proteomes" id="UP000035722"/>
    </source>
</evidence>
<accession>A0A024GX78</accession>
<dbReference type="AlphaFoldDB" id="A0A024GX78"/>
<evidence type="ECO:0000313" key="1">
    <source>
        <dbReference type="EMBL" id="CCQ44540.1"/>
    </source>
</evidence>
<comment type="caution">
    <text evidence="1">The sequence shown here is derived from an EMBL/GenBank/DDBJ whole genome shotgun (WGS) entry which is preliminary data.</text>
</comment>
<name>A0A024GX78_9MICC</name>
<organism evidence="1 2">
    <name type="scientific">Pseudarthrobacter siccitolerans</name>
    <dbReference type="NCBI Taxonomy" id="861266"/>
    <lineage>
        <taxon>Bacteria</taxon>
        <taxon>Bacillati</taxon>
        <taxon>Actinomycetota</taxon>
        <taxon>Actinomycetes</taxon>
        <taxon>Micrococcales</taxon>
        <taxon>Micrococcaceae</taxon>
        <taxon>Pseudarthrobacter</taxon>
    </lineage>
</organism>